<keyword evidence="2" id="KW-1185">Reference proteome</keyword>
<reference evidence="1 2" key="1">
    <citation type="submission" date="2024-04" db="EMBL/GenBank/DDBJ databases">
        <title>Bacillus oryzaecorticis sp. nov., a moderately halophilic bacterium isolated from rice husks.</title>
        <authorList>
            <person name="Zhu H.-S."/>
        </authorList>
    </citation>
    <scope>NUCLEOTIDE SEQUENCE [LARGE SCALE GENOMIC DNA]</scope>
    <source>
        <strain evidence="1 2">ZC255</strain>
    </source>
</reference>
<sequence>MDNKDYGVAQLSEETLGKLQHIENELRQETHEDIILIAYKKDEAAH</sequence>
<protein>
    <submittedName>
        <fullName evidence="1">Uncharacterized protein</fullName>
    </submittedName>
</protein>
<evidence type="ECO:0000313" key="2">
    <source>
        <dbReference type="Proteomes" id="UP001389717"/>
    </source>
</evidence>
<comment type="caution">
    <text evidence="1">The sequence shown here is derived from an EMBL/GenBank/DDBJ whole genome shotgun (WGS) entry which is preliminary data.</text>
</comment>
<dbReference type="Proteomes" id="UP001389717">
    <property type="component" value="Unassembled WGS sequence"/>
</dbReference>
<accession>A0ABU9K662</accession>
<evidence type="ECO:0000313" key="1">
    <source>
        <dbReference type="EMBL" id="MEL3971561.1"/>
    </source>
</evidence>
<dbReference type="RefSeq" id="WP_341980963.1">
    <property type="nucleotide sequence ID" value="NZ_JBBYAF010000006.1"/>
</dbReference>
<organism evidence="1 2">
    <name type="scientific">Rossellomorea oryzaecorticis</name>
    <dbReference type="NCBI Taxonomy" id="1396505"/>
    <lineage>
        <taxon>Bacteria</taxon>
        <taxon>Bacillati</taxon>
        <taxon>Bacillota</taxon>
        <taxon>Bacilli</taxon>
        <taxon>Bacillales</taxon>
        <taxon>Bacillaceae</taxon>
        <taxon>Rossellomorea</taxon>
    </lineage>
</organism>
<proteinExistence type="predicted"/>
<gene>
    <name evidence="1" type="ORF">AAEO50_04640</name>
</gene>
<name>A0ABU9K662_9BACI</name>
<dbReference type="EMBL" id="JBBYAF010000006">
    <property type="protein sequence ID" value="MEL3971561.1"/>
    <property type="molecule type" value="Genomic_DNA"/>
</dbReference>